<dbReference type="AlphaFoldDB" id="A0A9N9FJF0"/>
<sequence length="373" mass="43060">MPSRTVALGSKKRKRQEDNQLINSNRKMKKLQQTETKTPSGEKENSTLPLAQSNIFAANIQAEMSQRQTSNNNPNENWADEIEEVIETQPSTSVMKSISELENSLVENTENWVLDDPDQMQSRTDLLHMETYDTDTNSVTYYTSPISSFSTNKDNPYRNKDSPNSELRGNIPIDFQEDITKEIKNTLEHVGKISSIKPLVFEGTSILSNQWVVIFDISDDPDIPKQMPRFIIIMNQKVTTEWREAPKLCFFCDAEGHIKKKCQQYKKAQKIKTAYQSYKRNKTSSFENSVLYNHIDTNNVNLTKIKQLTEYNDTDEQSQSTQKKTIVTQTESIIQNNMLDSQQEELSDFDINKTDNHMADLETLLREEKTMKI</sequence>
<feature type="region of interest" description="Disordered" evidence="2">
    <location>
        <begin position="1"/>
        <end position="50"/>
    </location>
</feature>
<evidence type="ECO:0000259" key="3">
    <source>
        <dbReference type="PROSITE" id="PS50158"/>
    </source>
</evidence>
<dbReference type="Proteomes" id="UP000789396">
    <property type="component" value="Unassembled WGS sequence"/>
</dbReference>
<protein>
    <submittedName>
        <fullName evidence="4">16340_t:CDS:1</fullName>
    </submittedName>
</protein>
<dbReference type="GO" id="GO:0008270">
    <property type="term" value="F:zinc ion binding"/>
    <property type="evidence" value="ECO:0007669"/>
    <property type="project" value="UniProtKB-KW"/>
</dbReference>
<comment type="caution">
    <text evidence="4">The sequence shown here is derived from an EMBL/GenBank/DDBJ whole genome shotgun (WGS) entry which is preliminary data.</text>
</comment>
<feature type="region of interest" description="Disordered" evidence="2">
    <location>
        <begin position="143"/>
        <end position="170"/>
    </location>
</feature>
<keyword evidence="5" id="KW-1185">Reference proteome</keyword>
<dbReference type="InterPro" id="IPR001878">
    <property type="entry name" value="Znf_CCHC"/>
</dbReference>
<proteinExistence type="predicted"/>
<evidence type="ECO:0000313" key="5">
    <source>
        <dbReference type="Proteomes" id="UP000789396"/>
    </source>
</evidence>
<dbReference type="GO" id="GO:0003676">
    <property type="term" value="F:nucleic acid binding"/>
    <property type="evidence" value="ECO:0007669"/>
    <property type="project" value="InterPro"/>
</dbReference>
<feature type="domain" description="CCHC-type" evidence="3">
    <location>
        <begin position="249"/>
        <end position="264"/>
    </location>
</feature>
<feature type="compositionally biased region" description="Polar residues" evidence="2">
    <location>
        <begin position="143"/>
        <end position="154"/>
    </location>
</feature>
<dbReference type="EMBL" id="CAJVPZ010004085">
    <property type="protein sequence ID" value="CAG8540920.1"/>
    <property type="molecule type" value="Genomic_DNA"/>
</dbReference>
<feature type="compositionally biased region" description="Polar residues" evidence="2">
    <location>
        <begin position="19"/>
        <end position="39"/>
    </location>
</feature>
<evidence type="ECO:0000256" key="2">
    <source>
        <dbReference type="SAM" id="MobiDB-lite"/>
    </source>
</evidence>
<name>A0A9N9FJF0_9GLOM</name>
<evidence type="ECO:0000313" key="4">
    <source>
        <dbReference type="EMBL" id="CAG8540920.1"/>
    </source>
</evidence>
<dbReference type="PROSITE" id="PS50158">
    <property type="entry name" value="ZF_CCHC"/>
    <property type="match status" value="1"/>
</dbReference>
<reference evidence="4" key="1">
    <citation type="submission" date="2021-06" db="EMBL/GenBank/DDBJ databases">
        <authorList>
            <person name="Kallberg Y."/>
            <person name="Tangrot J."/>
            <person name="Rosling A."/>
        </authorList>
    </citation>
    <scope>NUCLEOTIDE SEQUENCE</scope>
    <source>
        <strain evidence="4">IN212</strain>
    </source>
</reference>
<dbReference type="SUPFAM" id="SSF57756">
    <property type="entry name" value="Retrovirus zinc finger-like domains"/>
    <property type="match status" value="1"/>
</dbReference>
<dbReference type="OrthoDB" id="2475294at2759"/>
<keyword evidence="1" id="KW-0479">Metal-binding</keyword>
<evidence type="ECO:0000256" key="1">
    <source>
        <dbReference type="PROSITE-ProRule" id="PRU00047"/>
    </source>
</evidence>
<accession>A0A9N9FJF0</accession>
<gene>
    <name evidence="4" type="ORF">RFULGI_LOCUS4219</name>
</gene>
<keyword evidence="1" id="KW-0863">Zinc-finger</keyword>
<dbReference type="InterPro" id="IPR036875">
    <property type="entry name" value="Znf_CCHC_sf"/>
</dbReference>
<organism evidence="4 5">
    <name type="scientific">Racocetra fulgida</name>
    <dbReference type="NCBI Taxonomy" id="60492"/>
    <lineage>
        <taxon>Eukaryota</taxon>
        <taxon>Fungi</taxon>
        <taxon>Fungi incertae sedis</taxon>
        <taxon>Mucoromycota</taxon>
        <taxon>Glomeromycotina</taxon>
        <taxon>Glomeromycetes</taxon>
        <taxon>Diversisporales</taxon>
        <taxon>Gigasporaceae</taxon>
        <taxon>Racocetra</taxon>
    </lineage>
</organism>
<keyword evidence="1" id="KW-0862">Zinc</keyword>